<keyword evidence="6 10" id="KW-0067">ATP-binding</keyword>
<comment type="subcellular location">
    <subcellularLocation>
        <location evidence="1 10">Cytoplasm</location>
    </subcellularLocation>
</comment>
<dbReference type="PANTHER" id="PTHR30075:SF2">
    <property type="entry name" value="GLYCINE--TRNA LIGASE, CHLOROPLASTIC_MITOCHONDRIAL 2"/>
    <property type="match status" value="1"/>
</dbReference>
<keyword evidence="7 10" id="KW-0648">Protein biosynthesis</keyword>
<sequence>MEDKKTFKEGGSCMAEKLLIEIGTEEIPSSYIDTAIEGFKRELTTLFDNRGLSYGDVETYATPRRLALLVDALQDRQEDRVLEIKGPPESVAFKDGKLTEQGKGFARSRGVREEDLFVKDTPKGRFVFAKVLEKGMKTEDIIKDTLEEIVSKIPFPRYMVWNEKGFKFARPIRWMVVLFGSKVIDVEIAGVKSSGITYGHRFLCRNPIKISRPEDYVELLKKGYVIPDSQDRRKTILKLLNEEAEKLDGTPVIPEELLDEVVNLVEYPCVIAGRFHEKYLKLPREVVETAMETHQRYFPVEKKGELLPYFLAIINTHPSEDIKRNNEKVLTARLEDARFYYLEDIKVPMEKRVGLLDTITYQEGLGTLLDRVERLKKLAEFVSNYVDFDREVVEKGIELSKADLTTLMIRDGKEFTGLEGKIGYHYAIEQGIDRRVADVIKDHYLPRYLGDELPETTEACVVSIVDRVDHIIAGFIKGKKPTGSKDPLGLRRAANGLIEILIGKGFVIPLEELFKAGAELYNMKVDIDGIVGFINERIERVLEQKGIPYDITDAVIASGTRDLRRIYLKAEALFRMKKEKKAEYEKLVIGQKRAYNILKGKVVDERVKPELFVQKEEKDLYEAGKQAGERVRDYIDTLQVDKALEELLILRPFIDSFFDRVLVMHEDLTIRENRLKLLMFIRNVFLQFADLSLIVLEGGDV</sequence>
<evidence type="ECO:0000256" key="9">
    <source>
        <dbReference type="ARBA" id="ARBA00047937"/>
    </source>
</evidence>
<evidence type="ECO:0000256" key="10">
    <source>
        <dbReference type="HAMAP-Rule" id="MF_00255"/>
    </source>
</evidence>
<dbReference type="PROSITE" id="PS50861">
    <property type="entry name" value="AA_TRNA_LIGASE_II_GLYAB"/>
    <property type="match status" value="1"/>
</dbReference>
<dbReference type="Pfam" id="PF05746">
    <property type="entry name" value="DALR_1"/>
    <property type="match status" value="1"/>
</dbReference>
<dbReference type="SUPFAM" id="SSF109604">
    <property type="entry name" value="HD-domain/PDEase-like"/>
    <property type="match status" value="1"/>
</dbReference>
<evidence type="ECO:0000259" key="11">
    <source>
        <dbReference type="Pfam" id="PF05746"/>
    </source>
</evidence>
<dbReference type="InterPro" id="IPR015944">
    <property type="entry name" value="Gly-tRNA-synth_bsu"/>
</dbReference>
<evidence type="ECO:0000256" key="8">
    <source>
        <dbReference type="ARBA" id="ARBA00023146"/>
    </source>
</evidence>
<dbReference type="GO" id="GO:0005524">
    <property type="term" value="F:ATP binding"/>
    <property type="evidence" value="ECO:0007669"/>
    <property type="project" value="UniProtKB-UniRule"/>
</dbReference>
<gene>
    <name evidence="10" type="primary">glyS</name>
    <name evidence="12" type="ORF">ENF18_08060</name>
</gene>
<comment type="subunit">
    <text evidence="10">Tetramer of two alpha and two beta subunits.</text>
</comment>
<proteinExistence type="inferred from homology"/>
<comment type="similarity">
    <text evidence="2 10">Belongs to the class-II aminoacyl-tRNA synthetase family.</text>
</comment>
<evidence type="ECO:0000256" key="4">
    <source>
        <dbReference type="ARBA" id="ARBA00022598"/>
    </source>
</evidence>
<dbReference type="GO" id="GO:0006420">
    <property type="term" value="P:arginyl-tRNA aminoacylation"/>
    <property type="evidence" value="ECO:0007669"/>
    <property type="project" value="InterPro"/>
</dbReference>
<keyword evidence="8 10" id="KW-0030">Aminoacyl-tRNA synthetase</keyword>
<evidence type="ECO:0000313" key="12">
    <source>
        <dbReference type="EMBL" id="HDI83727.1"/>
    </source>
</evidence>
<dbReference type="Proteomes" id="UP000885847">
    <property type="component" value="Unassembled WGS sequence"/>
</dbReference>
<evidence type="ECO:0000256" key="2">
    <source>
        <dbReference type="ARBA" id="ARBA00008226"/>
    </source>
</evidence>
<dbReference type="InterPro" id="IPR008909">
    <property type="entry name" value="DALR_anticod-bd"/>
</dbReference>
<dbReference type="EC" id="6.1.1.14" evidence="10"/>
<evidence type="ECO:0000256" key="1">
    <source>
        <dbReference type="ARBA" id="ARBA00004496"/>
    </source>
</evidence>
<comment type="caution">
    <text evidence="12">The sequence shown here is derived from an EMBL/GenBank/DDBJ whole genome shotgun (WGS) entry which is preliminary data.</text>
</comment>
<dbReference type="EMBL" id="DQWE01000381">
    <property type="protein sequence ID" value="HDI83727.1"/>
    <property type="molecule type" value="Genomic_DNA"/>
</dbReference>
<evidence type="ECO:0000256" key="7">
    <source>
        <dbReference type="ARBA" id="ARBA00022917"/>
    </source>
</evidence>
<comment type="catalytic activity">
    <reaction evidence="9 10">
        <text>tRNA(Gly) + glycine + ATP = glycyl-tRNA(Gly) + AMP + diphosphate</text>
        <dbReference type="Rhea" id="RHEA:16013"/>
        <dbReference type="Rhea" id="RHEA-COMP:9664"/>
        <dbReference type="Rhea" id="RHEA-COMP:9683"/>
        <dbReference type="ChEBI" id="CHEBI:30616"/>
        <dbReference type="ChEBI" id="CHEBI:33019"/>
        <dbReference type="ChEBI" id="CHEBI:57305"/>
        <dbReference type="ChEBI" id="CHEBI:78442"/>
        <dbReference type="ChEBI" id="CHEBI:78522"/>
        <dbReference type="ChEBI" id="CHEBI:456215"/>
        <dbReference type="EC" id="6.1.1.14"/>
    </reaction>
</comment>
<evidence type="ECO:0000256" key="5">
    <source>
        <dbReference type="ARBA" id="ARBA00022741"/>
    </source>
</evidence>
<reference evidence="12" key="1">
    <citation type="journal article" date="2020" name="mSystems">
        <title>Genome- and Community-Level Interaction Insights into Carbon Utilization and Element Cycling Functions of Hydrothermarchaeota in Hydrothermal Sediment.</title>
        <authorList>
            <person name="Zhou Z."/>
            <person name="Liu Y."/>
            <person name="Xu W."/>
            <person name="Pan J."/>
            <person name="Luo Z.H."/>
            <person name="Li M."/>
        </authorList>
    </citation>
    <scope>NUCLEOTIDE SEQUENCE [LARGE SCALE GENOMIC DNA]</scope>
    <source>
        <strain evidence="12">HyVt-102</strain>
    </source>
</reference>
<keyword evidence="5 10" id="KW-0547">Nucleotide-binding</keyword>
<dbReference type="GO" id="GO:0006426">
    <property type="term" value="P:glycyl-tRNA aminoacylation"/>
    <property type="evidence" value="ECO:0007669"/>
    <property type="project" value="UniProtKB-UniRule"/>
</dbReference>
<accession>A0A7C0VBF4</accession>
<dbReference type="GO" id="GO:0005829">
    <property type="term" value="C:cytosol"/>
    <property type="evidence" value="ECO:0007669"/>
    <property type="project" value="TreeGrafter"/>
</dbReference>
<dbReference type="GO" id="GO:0004814">
    <property type="term" value="F:arginine-tRNA ligase activity"/>
    <property type="evidence" value="ECO:0007669"/>
    <property type="project" value="InterPro"/>
</dbReference>
<dbReference type="Pfam" id="PF02092">
    <property type="entry name" value="tRNA_synt_2f"/>
    <property type="match status" value="1"/>
</dbReference>
<evidence type="ECO:0000256" key="6">
    <source>
        <dbReference type="ARBA" id="ARBA00022840"/>
    </source>
</evidence>
<dbReference type="PRINTS" id="PR01045">
    <property type="entry name" value="TRNASYNTHGB"/>
</dbReference>
<organism evidence="12">
    <name type="scientific">candidate division WOR-3 bacterium</name>
    <dbReference type="NCBI Taxonomy" id="2052148"/>
    <lineage>
        <taxon>Bacteria</taxon>
        <taxon>Bacteria division WOR-3</taxon>
    </lineage>
</organism>
<dbReference type="HAMAP" id="MF_00255">
    <property type="entry name" value="Gly_tRNA_synth_beta"/>
    <property type="match status" value="1"/>
</dbReference>
<name>A0A7C0VBF4_UNCW3</name>
<evidence type="ECO:0000256" key="3">
    <source>
        <dbReference type="ARBA" id="ARBA00022490"/>
    </source>
</evidence>
<protein>
    <recommendedName>
        <fullName evidence="10">Glycine--tRNA ligase beta subunit</fullName>
        <ecNumber evidence="10">6.1.1.14</ecNumber>
    </recommendedName>
    <alternativeName>
        <fullName evidence="10">Glycyl-tRNA synthetase beta subunit</fullName>
        <shortName evidence="10">GlyRS</shortName>
    </alternativeName>
</protein>
<dbReference type="AlphaFoldDB" id="A0A7C0VBF4"/>
<dbReference type="InterPro" id="IPR006194">
    <property type="entry name" value="Gly-tRNA-synth_heterodimer"/>
</dbReference>
<feature type="domain" description="DALR anticodon binding" evidence="11">
    <location>
        <begin position="592"/>
        <end position="686"/>
    </location>
</feature>
<dbReference type="GO" id="GO:0004820">
    <property type="term" value="F:glycine-tRNA ligase activity"/>
    <property type="evidence" value="ECO:0007669"/>
    <property type="project" value="UniProtKB-UniRule"/>
</dbReference>
<dbReference type="PANTHER" id="PTHR30075">
    <property type="entry name" value="GLYCYL-TRNA SYNTHETASE"/>
    <property type="match status" value="1"/>
</dbReference>
<keyword evidence="4 10" id="KW-0436">Ligase</keyword>
<dbReference type="NCBIfam" id="TIGR00211">
    <property type="entry name" value="glyS"/>
    <property type="match status" value="1"/>
</dbReference>
<keyword evidence="3 10" id="KW-0963">Cytoplasm</keyword>